<dbReference type="AlphaFoldDB" id="A0A7C4PKT8"/>
<name>A0A7C4PKT8_9CHLR</name>
<dbReference type="EMBL" id="DSYK01000308">
    <property type="protein sequence ID" value="HGS21426.1"/>
    <property type="molecule type" value="Genomic_DNA"/>
</dbReference>
<comment type="caution">
    <text evidence="2">The sequence shown here is derived from an EMBL/GenBank/DDBJ whole genome shotgun (WGS) entry which is preliminary data.</text>
</comment>
<reference evidence="2" key="1">
    <citation type="journal article" date="2020" name="mSystems">
        <title>Genome- and Community-Level Interaction Insights into Carbon Utilization and Element Cycling Functions of Hydrothermarchaeota in Hydrothermal Sediment.</title>
        <authorList>
            <person name="Zhou Z."/>
            <person name="Liu Y."/>
            <person name="Xu W."/>
            <person name="Pan J."/>
            <person name="Luo Z.H."/>
            <person name="Li M."/>
        </authorList>
    </citation>
    <scope>NUCLEOTIDE SEQUENCE [LARGE SCALE GENOMIC DNA]</scope>
    <source>
        <strain evidence="2">SpSt-573</strain>
    </source>
</reference>
<evidence type="ECO:0000256" key="1">
    <source>
        <dbReference type="SAM" id="SignalP"/>
    </source>
</evidence>
<keyword evidence="1" id="KW-0732">Signal</keyword>
<sequence>MKMIKALFLLFLVLLFLLAAIPTSNAGADDYRGPAPTPNEDGAAVLGMHVAYFDWQRVDPNGSLSEWIII</sequence>
<protein>
    <submittedName>
        <fullName evidence="2">Uncharacterized protein</fullName>
    </submittedName>
</protein>
<feature type="chain" id="PRO_5028287476" evidence="1">
    <location>
        <begin position="29"/>
        <end position="70"/>
    </location>
</feature>
<organism evidence="2">
    <name type="scientific">Anaerolinea thermolimosa</name>
    <dbReference type="NCBI Taxonomy" id="229919"/>
    <lineage>
        <taxon>Bacteria</taxon>
        <taxon>Bacillati</taxon>
        <taxon>Chloroflexota</taxon>
        <taxon>Anaerolineae</taxon>
        <taxon>Anaerolineales</taxon>
        <taxon>Anaerolineaceae</taxon>
        <taxon>Anaerolinea</taxon>
    </lineage>
</organism>
<feature type="signal peptide" evidence="1">
    <location>
        <begin position="1"/>
        <end position="28"/>
    </location>
</feature>
<gene>
    <name evidence="2" type="ORF">ENT37_06120</name>
</gene>
<evidence type="ECO:0000313" key="2">
    <source>
        <dbReference type="EMBL" id="HGS21426.1"/>
    </source>
</evidence>
<accession>A0A7C4PKT8</accession>
<proteinExistence type="predicted"/>